<comment type="similarity">
    <text evidence="1">Belongs to the bacterial ribosomal protein bL12 family.</text>
</comment>
<dbReference type="Gene3D" id="3.30.1390.10">
    <property type="match status" value="1"/>
</dbReference>
<dbReference type="GO" id="GO:1990904">
    <property type="term" value="C:ribonucleoprotein complex"/>
    <property type="evidence" value="ECO:0007669"/>
    <property type="project" value="UniProtKB-KW"/>
</dbReference>
<accession>A0A0S4JKH3</accession>
<sequence>MLRRIAVSDARTTGRQVRGCSSSSAAAAASVSEKLNPLALNGFQLYSRSKAPTSTHLHVRAPFVPRGMCAMSIPNSSAVIEELASKYAETMTLKDMSSFHHAVVKNAQQTQQFYENALLNGFSGGGGGGGGVIAATRNAAAPAAATTAAGGASGENSTAEAPKAKVAAAKTSFNVQLAKFDPSIKIKLIKELRTVTNLPLGEAKAAIDKCPGMVASNMSKDDAEKLKKAFEDLGATVELL</sequence>
<keyword evidence="6" id="KW-1185">Reference proteome</keyword>
<dbReference type="GO" id="GO:0005840">
    <property type="term" value="C:ribosome"/>
    <property type="evidence" value="ECO:0007669"/>
    <property type="project" value="UniProtKB-KW"/>
</dbReference>
<dbReference type="InterPro" id="IPR014719">
    <property type="entry name" value="Ribosomal_bL12_C/ClpS-like"/>
</dbReference>
<dbReference type="EMBL" id="CYKH01001776">
    <property type="protein sequence ID" value="CUG89895.1"/>
    <property type="molecule type" value="Genomic_DNA"/>
</dbReference>
<dbReference type="GO" id="GO:0003729">
    <property type="term" value="F:mRNA binding"/>
    <property type="evidence" value="ECO:0007669"/>
    <property type="project" value="TreeGrafter"/>
</dbReference>
<dbReference type="GO" id="GO:0006412">
    <property type="term" value="P:translation"/>
    <property type="evidence" value="ECO:0007669"/>
    <property type="project" value="InterPro"/>
</dbReference>
<dbReference type="AlphaFoldDB" id="A0A0S4JKH3"/>
<reference evidence="6" key="1">
    <citation type="submission" date="2015-09" db="EMBL/GenBank/DDBJ databases">
        <authorList>
            <consortium name="Pathogen Informatics"/>
        </authorList>
    </citation>
    <scope>NUCLEOTIDE SEQUENCE [LARGE SCALE GENOMIC DNA]</scope>
    <source>
        <strain evidence="6">Lake Konstanz</strain>
    </source>
</reference>
<evidence type="ECO:0000256" key="1">
    <source>
        <dbReference type="ARBA" id="ARBA00007197"/>
    </source>
</evidence>
<proteinExistence type="inferred from homology"/>
<evidence type="ECO:0000256" key="2">
    <source>
        <dbReference type="ARBA" id="ARBA00022980"/>
    </source>
</evidence>
<name>A0A0S4JKH3_BODSA</name>
<feature type="domain" description="Large ribosomal subunit protein bL12 C-terminal" evidence="4">
    <location>
        <begin position="173"/>
        <end position="239"/>
    </location>
</feature>
<dbReference type="PANTHER" id="PTHR45987">
    <property type="entry name" value="39S RIBOSOMAL PROTEIN L12"/>
    <property type="match status" value="1"/>
</dbReference>
<evidence type="ECO:0000313" key="5">
    <source>
        <dbReference type="EMBL" id="CUG89895.1"/>
    </source>
</evidence>
<dbReference type="FunFam" id="3.30.1390.10:FF:000001">
    <property type="entry name" value="50S ribosomal protein L7/L12"/>
    <property type="match status" value="1"/>
</dbReference>
<dbReference type="InterPro" id="IPR013823">
    <property type="entry name" value="Ribosomal_bL12_C"/>
</dbReference>
<gene>
    <name evidence="5" type="ORF">BSAL_23955</name>
</gene>
<evidence type="ECO:0000256" key="3">
    <source>
        <dbReference type="ARBA" id="ARBA00023274"/>
    </source>
</evidence>
<dbReference type="Pfam" id="PF00542">
    <property type="entry name" value="Ribosomal_L12"/>
    <property type="match status" value="1"/>
</dbReference>
<dbReference type="Proteomes" id="UP000051952">
    <property type="component" value="Unassembled WGS sequence"/>
</dbReference>
<dbReference type="GO" id="GO:0003735">
    <property type="term" value="F:structural constituent of ribosome"/>
    <property type="evidence" value="ECO:0007669"/>
    <property type="project" value="InterPro"/>
</dbReference>
<keyword evidence="2 5" id="KW-0689">Ribosomal protein</keyword>
<dbReference type="OrthoDB" id="250175at2759"/>
<evidence type="ECO:0000259" key="4">
    <source>
        <dbReference type="Pfam" id="PF00542"/>
    </source>
</evidence>
<protein>
    <submittedName>
        <fullName evidence="5">60S ribosomal protein L12, putative</fullName>
    </submittedName>
</protein>
<dbReference type="VEuPathDB" id="TriTrypDB:BSAL_23955"/>
<keyword evidence="3" id="KW-0687">Ribonucleoprotein</keyword>
<dbReference type="PANTHER" id="PTHR45987:SF4">
    <property type="entry name" value="LARGE RIBOSOMAL SUBUNIT PROTEIN BL12M"/>
    <property type="match status" value="1"/>
</dbReference>
<dbReference type="CDD" id="cd00387">
    <property type="entry name" value="Ribosomal_L7_L12"/>
    <property type="match status" value="1"/>
</dbReference>
<dbReference type="InterPro" id="IPR000206">
    <property type="entry name" value="Ribosomal_bL12"/>
</dbReference>
<evidence type="ECO:0000313" key="6">
    <source>
        <dbReference type="Proteomes" id="UP000051952"/>
    </source>
</evidence>
<dbReference type="SUPFAM" id="SSF54736">
    <property type="entry name" value="ClpS-like"/>
    <property type="match status" value="1"/>
</dbReference>
<organism evidence="5 6">
    <name type="scientific">Bodo saltans</name>
    <name type="common">Flagellated protozoan</name>
    <dbReference type="NCBI Taxonomy" id="75058"/>
    <lineage>
        <taxon>Eukaryota</taxon>
        <taxon>Discoba</taxon>
        <taxon>Euglenozoa</taxon>
        <taxon>Kinetoplastea</taxon>
        <taxon>Metakinetoplastina</taxon>
        <taxon>Eubodonida</taxon>
        <taxon>Bodonidae</taxon>
        <taxon>Bodo</taxon>
    </lineage>
</organism>